<dbReference type="InterPro" id="IPR023298">
    <property type="entry name" value="ATPase_P-typ_TM_dom_sf"/>
</dbReference>
<keyword evidence="1" id="KW-1133">Transmembrane helix</keyword>
<feature type="transmembrane region" description="Helical" evidence="1">
    <location>
        <begin position="95"/>
        <end position="120"/>
    </location>
</feature>
<dbReference type="EMBL" id="CAGA01000086">
    <property type="protein sequence ID" value="CCE34369.1"/>
    <property type="molecule type" value="Genomic_DNA"/>
</dbReference>
<evidence type="ECO:0000313" key="3">
    <source>
        <dbReference type="EMBL" id="CCE34369.1"/>
    </source>
</evidence>
<sequence>MDLRLGLRDPSWREDMSWPKVPSHAQATFAEAVLTAFAGMEPNMVLDHLQIHQDGLSDEQADVRRSIKGPNILPTHNAPSWIITPLKAILNPFNILLIVLAEGFAVLVVMVFISVLVHFWQEYRSSVTVFKL</sequence>
<name>M1WIF1_CLAP2</name>
<keyword evidence="4" id="KW-1185">Reference proteome</keyword>
<dbReference type="HOGENOM" id="CLU_1916866_0_0_1"/>
<accession>M1WIF1</accession>
<dbReference type="SUPFAM" id="SSF81665">
    <property type="entry name" value="Calcium ATPase, transmembrane domain M"/>
    <property type="match status" value="1"/>
</dbReference>
<keyword evidence="1" id="KW-0472">Membrane</keyword>
<keyword evidence="1" id="KW-0812">Transmembrane</keyword>
<dbReference type="OrthoDB" id="158672at2759"/>
<proteinExistence type="predicted"/>
<protein>
    <recommendedName>
        <fullName evidence="2">Cation-transporting P-type ATPase N-terminal domain-containing protein</fullName>
    </recommendedName>
</protein>
<dbReference type="InterPro" id="IPR004014">
    <property type="entry name" value="ATPase_P-typ_cation-transptr_N"/>
</dbReference>
<feature type="domain" description="Cation-transporting P-type ATPase N-terminal" evidence="2">
    <location>
        <begin position="36"/>
        <end position="109"/>
    </location>
</feature>
<evidence type="ECO:0000256" key="1">
    <source>
        <dbReference type="SAM" id="Phobius"/>
    </source>
</evidence>
<dbReference type="AlphaFoldDB" id="M1WIF1"/>
<dbReference type="STRING" id="1111077.M1WIF1"/>
<comment type="caution">
    <text evidence="3">The sequence shown here is derived from an EMBL/GenBank/DDBJ whole genome shotgun (WGS) entry which is preliminary data.</text>
</comment>
<gene>
    <name evidence="3" type="ORF">CPUR_08301</name>
</gene>
<organism evidence="3 4">
    <name type="scientific">Claviceps purpurea (strain 20.1)</name>
    <name type="common">Ergot fungus</name>
    <name type="synonym">Sphacelia segetum</name>
    <dbReference type="NCBI Taxonomy" id="1111077"/>
    <lineage>
        <taxon>Eukaryota</taxon>
        <taxon>Fungi</taxon>
        <taxon>Dikarya</taxon>
        <taxon>Ascomycota</taxon>
        <taxon>Pezizomycotina</taxon>
        <taxon>Sordariomycetes</taxon>
        <taxon>Hypocreomycetidae</taxon>
        <taxon>Hypocreales</taxon>
        <taxon>Clavicipitaceae</taxon>
        <taxon>Claviceps</taxon>
    </lineage>
</organism>
<dbReference type="VEuPathDB" id="FungiDB:CPUR_08301"/>
<dbReference type="Proteomes" id="UP000016801">
    <property type="component" value="Unassembled WGS sequence"/>
</dbReference>
<dbReference type="SMART" id="SM00831">
    <property type="entry name" value="Cation_ATPase_N"/>
    <property type="match status" value="1"/>
</dbReference>
<dbReference type="eggNOG" id="KOG0202">
    <property type="taxonomic scope" value="Eukaryota"/>
</dbReference>
<evidence type="ECO:0000259" key="2">
    <source>
        <dbReference type="SMART" id="SM00831"/>
    </source>
</evidence>
<dbReference type="Pfam" id="PF00690">
    <property type="entry name" value="Cation_ATPase_N"/>
    <property type="match status" value="1"/>
</dbReference>
<reference evidence="3 4" key="1">
    <citation type="journal article" date="2013" name="PLoS Genet.">
        <title>Plant-symbiotic fungi as chemical engineers: Multi-genome analysis of the Clavicipitaceae reveals dynamics of alkaloid loci.</title>
        <authorList>
            <person name="Schardl C.L."/>
            <person name="Young C.A."/>
            <person name="Hesse U."/>
            <person name="Amyotte S.G."/>
            <person name="Andreeva K."/>
            <person name="Calie P.J."/>
            <person name="Fleetwood D.J."/>
            <person name="Haws D.C."/>
            <person name="Moore N."/>
            <person name="Oeser B."/>
            <person name="Panaccione D.G."/>
            <person name="Schweri K.K."/>
            <person name="Voisey C.R."/>
            <person name="Farman M.L."/>
            <person name="Jaromczyk J.W."/>
            <person name="Roe B.A."/>
            <person name="O'Sullivan D.M."/>
            <person name="Scott B."/>
            <person name="Tudzynski P."/>
            <person name="An Z."/>
            <person name="Arnaoudova E.G."/>
            <person name="Bullock C.T."/>
            <person name="Charlton N.D."/>
            <person name="Chen L."/>
            <person name="Cox M."/>
            <person name="Dinkins R.D."/>
            <person name="Florea S."/>
            <person name="Glenn A.E."/>
            <person name="Gordon A."/>
            <person name="Gueldener U."/>
            <person name="Harris D.R."/>
            <person name="Hollin W."/>
            <person name="Jaromczyk J."/>
            <person name="Johnson R.D."/>
            <person name="Khan A.K."/>
            <person name="Leistner E."/>
            <person name="Leuchtmann A."/>
            <person name="Li C."/>
            <person name="Liu J."/>
            <person name="Liu J."/>
            <person name="Liu M."/>
            <person name="Mace W."/>
            <person name="Machado C."/>
            <person name="Nagabhyru P."/>
            <person name="Pan J."/>
            <person name="Schmid J."/>
            <person name="Sugawara K."/>
            <person name="Steiner U."/>
            <person name="Takach J.E."/>
            <person name="Tanaka E."/>
            <person name="Webb J.S."/>
            <person name="Wilson E.V."/>
            <person name="Wiseman J.L."/>
            <person name="Yoshida R."/>
            <person name="Zeng Z."/>
        </authorList>
    </citation>
    <scope>NUCLEOTIDE SEQUENCE [LARGE SCALE GENOMIC DNA]</scope>
    <source>
        <strain evidence="3 4">20.1</strain>
    </source>
</reference>
<evidence type="ECO:0000313" key="4">
    <source>
        <dbReference type="Proteomes" id="UP000016801"/>
    </source>
</evidence>